<proteinExistence type="predicted"/>
<dbReference type="EMBL" id="CABVHB010000012">
    <property type="protein sequence ID" value="VVM76213.1"/>
    <property type="molecule type" value="Genomic_DNA"/>
</dbReference>
<accession>A0A5E6SC58</accession>
<organism evidence="1 2">
    <name type="scientific">Pseudomonas fluorescens</name>
    <dbReference type="NCBI Taxonomy" id="294"/>
    <lineage>
        <taxon>Bacteria</taxon>
        <taxon>Pseudomonadati</taxon>
        <taxon>Pseudomonadota</taxon>
        <taxon>Gammaproteobacteria</taxon>
        <taxon>Pseudomonadales</taxon>
        <taxon>Pseudomonadaceae</taxon>
        <taxon>Pseudomonas</taxon>
    </lineage>
</organism>
<name>A0A5E6SC58_PSEFL</name>
<reference evidence="1 2" key="1">
    <citation type="submission" date="2019-09" db="EMBL/GenBank/DDBJ databases">
        <authorList>
            <person name="Chandra G."/>
            <person name="Truman W A."/>
        </authorList>
    </citation>
    <scope>NUCLEOTIDE SEQUENCE [LARGE SCALE GENOMIC DNA]</scope>
    <source>
        <strain evidence="1">PS673</strain>
    </source>
</reference>
<sequence length="82" mass="9205">MLVLPERISQAVHRELVRLCVEVVVRKPVREASVEGVLLDDDEVVDANVRIWAGEIKALVFLASLDGFPRSLRLVLLSQMLL</sequence>
<dbReference type="AlphaFoldDB" id="A0A5E6SC58"/>
<evidence type="ECO:0000313" key="1">
    <source>
        <dbReference type="EMBL" id="VVM76213.1"/>
    </source>
</evidence>
<protein>
    <submittedName>
        <fullName evidence="1">Uncharacterized protein</fullName>
    </submittedName>
</protein>
<gene>
    <name evidence="1" type="ORF">PS673_02036</name>
</gene>
<evidence type="ECO:0000313" key="2">
    <source>
        <dbReference type="Proteomes" id="UP000344274"/>
    </source>
</evidence>
<dbReference type="Gene3D" id="3.50.50.60">
    <property type="entry name" value="FAD/NAD(P)-binding domain"/>
    <property type="match status" value="2"/>
</dbReference>
<dbReference type="Proteomes" id="UP000344274">
    <property type="component" value="Unassembled WGS sequence"/>
</dbReference>
<dbReference type="InterPro" id="IPR036188">
    <property type="entry name" value="FAD/NAD-bd_sf"/>
</dbReference>